<evidence type="ECO:0000313" key="15">
    <source>
        <dbReference type="Proteomes" id="UP000256645"/>
    </source>
</evidence>
<dbReference type="Pfam" id="PF03129">
    <property type="entry name" value="HGTP_anticodon"/>
    <property type="match status" value="1"/>
</dbReference>
<accession>A0A3D8QWU3</accession>
<dbReference type="Proteomes" id="UP000256645">
    <property type="component" value="Unassembled WGS sequence"/>
</dbReference>
<dbReference type="Pfam" id="PF00587">
    <property type="entry name" value="tRNA-synt_2b"/>
    <property type="match status" value="1"/>
</dbReference>
<dbReference type="PANTHER" id="PTHR42753:SF2">
    <property type="entry name" value="PROLINE--TRNA LIGASE"/>
    <property type="match status" value="1"/>
</dbReference>
<name>A0A3D8QWU3_9HELO</name>
<evidence type="ECO:0000256" key="7">
    <source>
        <dbReference type="ARBA" id="ARBA00022741"/>
    </source>
</evidence>
<dbReference type="InterPro" id="IPR004154">
    <property type="entry name" value="Anticodon-bd"/>
</dbReference>
<keyword evidence="5" id="KW-0963">Cytoplasm</keyword>
<dbReference type="Gene3D" id="3.40.50.800">
    <property type="entry name" value="Anticodon-binding domain"/>
    <property type="match status" value="1"/>
</dbReference>
<organism evidence="14 15">
    <name type="scientific">Coleophoma cylindrospora</name>
    <dbReference type="NCBI Taxonomy" id="1849047"/>
    <lineage>
        <taxon>Eukaryota</taxon>
        <taxon>Fungi</taxon>
        <taxon>Dikarya</taxon>
        <taxon>Ascomycota</taxon>
        <taxon>Pezizomycotina</taxon>
        <taxon>Leotiomycetes</taxon>
        <taxon>Helotiales</taxon>
        <taxon>Dermateaceae</taxon>
        <taxon>Coleophoma</taxon>
    </lineage>
</organism>
<protein>
    <recommendedName>
        <fullName evidence="4">proline--tRNA ligase</fullName>
        <ecNumber evidence="4">6.1.1.15</ecNumber>
    </recommendedName>
    <alternativeName>
        <fullName evidence="11">Prolyl-tRNA synthetase</fullName>
    </alternativeName>
</protein>
<evidence type="ECO:0000256" key="9">
    <source>
        <dbReference type="ARBA" id="ARBA00022917"/>
    </source>
</evidence>
<dbReference type="AlphaFoldDB" id="A0A3D8QWU3"/>
<keyword evidence="15" id="KW-1185">Reference proteome</keyword>
<comment type="caution">
    <text evidence="14">The sequence shown here is derived from an EMBL/GenBank/DDBJ whole genome shotgun (WGS) entry which is preliminary data.</text>
</comment>
<comment type="subcellular location">
    <subcellularLocation>
        <location evidence="1">Cytoplasm</location>
    </subcellularLocation>
</comment>
<evidence type="ECO:0000256" key="5">
    <source>
        <dbReference type="ARBA" id="ARBA00022490"/>
    </source>
</evidence>
<dbReference type="InterPro" id="IPR036621">
    <property type="entry name" value="Anticodon-bd_dom_sf"/>
</dbReference>
<dbReference type="EC" id="6.1.1.15" evidence="4"/>
<keyword evidence="10" id="KW-0030">Aminoacyl-tRNA synthetase</keyword>
<evidence type="ECO:0000256" key="8">
    <source>
        <dbReference type="ARBA" id="ARBA00022840"/>
    </source>
</evidence>
<dbReference type="InterPro" id="IPR050062">
    <property type="entry name" value="Pro-tRNA_synthetase"/>
</dbReference>
<comment type="subunit">
    <text evidence="3">Homodimer.</text>
</comment>
<evidence type="ECO:0000259" key="13">
    <source>
        <dbReference type="PROSITE" id="PS50862"/>
    </source>
</evidence>
<evidence type="ECO:0000256" key="11">
    <source>
        <dbReference type="ARBA" id="ARBA00029731"/>
    </source>
</evidence>
<dbReference type="SUPFAM" id="SSF55681">
    <property type="entry name" value="Class II aaRS and biotin synthetases"/>
    <property type="match status" value="1"/>
</dbReference>
<dbReference type="SUPFAM" id="SSF52954">
    <property type="entry name" value="Class II aaRS ABD-related"/>
    <property type="match status" value="1"/>
</dbReference>
<evidence type="ECO:0000256" key="4">
    <source>
        <dbReference type="ARBA" id="ARBA00012831"/>
    </source>
</evidence>
<dbReference type="InterPro" id="IPR002314">
    <property type="entry name" value="aa-tRNA-synt_IIb"/>
</dbReference>
<keyword evidence="8" id="KW-0067">ATP-binding</keyword>
<dbReference type="STRING" id="1849047.A0A3D8QWU3"/>
<dbReference type="GO" id="GO:0006433">
    <property type="term" value="P:prolyl-tRNA aminoacylation"/>
    <property type="evidence" value="ECO:0007669"/>
    <property type="project" value="InterPro"/>
</dbReference>
<feature type="domain" description="Aminoacyl-transfer RNA synthetases class-II family profile" evidence="13">
    <location>
        <begin position="95"/>
        <end position="536"/>
    </location>
</feature>
<gene>
    <name evidence="14" type="ORF">BP6252_09891</name>
</gene>
<sequence length="641" mass="71356">MASGCLLHPSRLIPRALHAKNALKCLSQPLTFSTPTLSPALMNRCASSLAEQIPRLWAPSGGIMPATNEDSHSKLVRAGFLRQAHSGIFHMLPLGQRVQSKLELLIDKHMAKLNASKLSLSSISSEELWRKSGRLNSSASELFHLHDRKEVAYLLSPTHEEEITSLVASTVKSYKELPIRLYQISRKYRDELRPRHGVLRSREFLMKDLYTFDYNEEQALATYHEVRQVYAQLFDELKIPYLIAEADSGDMGGNLSHEFHFPTSVGEDHIISCMSCNYVANEEMAESLGYKDMLPTDSDPGHGQVKVWRGISRDRNTLINAWYPSTTMEDKTFSSEPEINIHAIKTLVPDLDTTLDDPVSLWAGAAAQRSKGTKLINLVDSRLPKSFARLLIAHDTVLPVWPAAVTALDQDHSVSVLSVDSTNQSLNLLRIRDGDSCSHCVDGRLKVQRAIELGHTFHLGTRYSTPLEAVVSVPTTHLQHNRALGTEKLRIPESTHSCTVPMQMGCHGIGVSRMIGAVADTLADEKGLNWPRVMAPYEVVIVPGRGLDAESLEVYDTLADRSLLLNVAGSPKIDVVLDDRASSFVWKLQDSDLVGYPVIVIVGKSWKAARMCEVQCRRLNIRVDVPLNEVLEFVRSLLVQL</sequence>
<proteinExistence type="inferred from homology"/>
<dbReference type="PROSITE" id="PS50862">
    <property type="entry name" value="AA_TRNA_LIGASE_II"/>
    <property type="match status" value="1"/>
</dbReference>
<evidence type="ECO:0000256" key="2">
    <source>
        <dbReference type="ARBA" id="ARBA00008226"/>
    </source>
</evidence>
<keyword evidence="6" id="KW-0436">Ligase</keyword>
<dbReference type="Gene3D" id="3.30.930.10">
    <property type="entry name" value="Bira Bifunctional Protein, Domain 2"/>
    <property type="match status" value="2"/>
</dbReference>
<keyword evidence="7" id="KW-0547">Nucleotide-binding</keyword>
<dbReference type="InterPro" id="IPR006195">
    <property type="entry name" value="aa-tRNA-synth_II"/>
</dbReference>
<dbReference type="GO" id="GO:0005739">
    <property type="term" value="C:mitochondrion"/>
    <property type="evidence" value="ECO:0007669"/>
    <property type="project" value="TreeGrafter"/>
</dbReference>
<dbReference type="OrthoDB" id="10267474at2759"/>
<evidence type="ECO:0000256" key="10">
    <source>
        <dbReference type="ARBA" id="ARBA00023146"/>
    </source>
</evidence>
<dbReference type="PRINTS" id="PR01046">
    <property type="entry name" value="TRNASYNTHPRO"/>
</dbReference>
<evidence type="ECO:0000256" key="3">
    <source>
        <dbReference type="ARBA" id="ARBA00011738"/>
    </source>
</evidence>
<dbReference type="EMBL" id="PDLM01000011">
    <property type="protein sequence ID" value="RDW66256.1"/>
    <property type="molecule type" value="Genomic_DNA"/>
</dbReference>
<evidence type="ECO:0000313" key="14">
    <source>
        <dbReference type="EMBL" id="RDW66256.1"/>
    </source>
</evidence>
<dbReference type="GO" id="GO:0005524">
    <property type="term" value="F:ATP binding"/>
    <property type="evidence" value="ECO:0007669"/>
    <property type="project" value="UniProtKB-KW"/>
</dbReference>
<keyword evidence="9" id="KW-0648">Protein biosynthesis</keyword>
<comment type="similarity">
    <text evidence="2">Belongs to the class-II aminoacyl-tRNA synthetase family.</text>
</comment>
<evidence type="ECO:0000256" key="12">
    <source>
        <dbReference type="ARBA" id="ARBA00047671"/>
    </source>
</evidence>
<dbReference type="FunFam" id="3.30.930.10:FF:000066">
    <property type="entry name" value="Proline--tRNA ligase"/>
    <property type="match status" value="1"/>
</dbReference>
<dbReference type="PANTHER" id="PTHR42753">
    <property type="entry name" value="MITOCHONDRIAL RIBOSOME PROTEIN L39/PROLYL-TRNA LIGASE FAMILY MEMBER"/>
    <property type="match status" value="1"/>
</dbReference>
<dbReference type="InterPro" id="IPR002316">
    <property type="entry name" value="Pro-tRNA-ligase_IIa"/>
</dbReference>
<comment type="catalytic activity">
    <reaction evidence="12">
        <text>tRNA(Pro) + L-proline + ATP = L-prolyl-tRNA(Pro) + AMP + diphosphate</text>
        <dbReference type="Rhea" id="RHEA:14305"/>
        <dbReference type="Rhea" id="RHEA-COMP:9700"/>
        <dbReference type="Rhea" id="RHEA-COMP:9702"/>
        <dbReference type="ChEBI" id="CHEBI:30616"/>
        <dbReference type="ChEBI" id="CHEBI:33019"/>
        <dbReference type="ChEBI" id="CHEBI:60039"/>
        <dbReference type="ChEBI" id="CHEBI:78442"/>
        <dbReference type="ChEBI" id="CHEBI:78532"/>
        <dbReference type="ChEBI" id="CHEBI:456215"/>
        <dbReference type="EC" id="6.1.1.15"/>
    </reaction>
</comment>
<evidence type="ECO:0000256" key="1">
    <source>
        <dbReference type="ARBA" id="ARBA00004496"/>
    </source>
</evidence>
<dbReference type="InterPro" id="IPR045864">
    <property type="entry name" value="aa-tRNA-synth_II/BPL/LPL"/>
</dbReference>
<reference evidence="14 15" key="1">
    <citation type="journal article" date="2018" name="IMA Fungus">
        <title>IMA Genome-F 9: Draft genome sequence of Annulohypoxylon stygium, Aspergillus mulundensis, Berkeleyomyces basicola (syn. Thielaviopsis basicola), Ceratocystis smalleyi, two Cercospora beticola strains, Coleophoma cylindrospora, Fusarium fracticaudum, Phialophora cf. hyalina, and Morchella septimelata.</title>
        <authorList>
            <person name="Wingfield B.D."/>
            <person name="Bills G.F."/>
            <person name="Dong Y."/>
            <person name="Huang W."/>
            <person name="Nel W.J."/>
            <person name="Swalarsk-Parry B.S."/>
            <person name="Vaghefi N."/>
            <person name="Wilken P.M."/>
            <person name="An Z."/>
            <person name="de Beer Z.W."/>
            <person name="De Vos L."/>
            <person name="Chen L."/>
            <person name="Duong T.A."/>
            <person name="Gao Y."/>
            <person name="Hammerbacher A."/>
            <person name="Kikkert J.R."/>
            <person name="Li Y."/>
            <person name="Li H."/>
            <person name="Li K."/>
            <person name="Li Q."/>
            <person name="Liu X."/>
            <person name="Ma X."/>
            <person name="Naidoo K."/>
            <person name="Pethybridge S.J."/>
            <person name="Sun J."/>
            <person name="Steenkamp E.T."/>
            <person name="van der Nest M.A."/>
            <person name="van Wyk S."/>
            <person name="Wingfield M.J."/>
            <person name="Xiong C."/>
            <person name="Yue Q."/>
            <person name="Zhang X."/>
        </authorList>
    </citation>
    <scope>NUCLEOTIDE SEQUENCE [LARGE SCALE GENOMIC DNA]</scope>
    <source>
        <strain evidence="14 15">BP6252</strain>
    </source>
</reference>
<dbReference type="GO" id="GO:0004827">
    <property type="term" value="F:proline-tRNA ligase activity"/>
    <property type="evidence" value="ECO:0007669"/>
    <property type="project" value="UniProtKB-EC"/>
</dbReference>
<evidence type="ECO:0000256" key="6">
    <source>
        <dbReference type="ARBA" id="ARBA00022598"/>
    </source>
</evidence>